<dbReference type="AlphaFoldDB" id="A0A1L9RXG0"/>
<dbReference type="Proteomes" id="UP000184383">
    <property type="component" value="Unassembled WGS sequence"/>
</dbReference>
<reference evidence="2" key="1">
    <citation type="journal article" date="2017" name="Genome Biol.">
        <title>Comparative genomics reveals high biological diversity and specific adaptations in the industrially and medically important fungal genus Aspergillus.</title>
        <authorList>
            <person name="de Vries R.P."/>
            <person name="Riley R."/>
            <person name="Wiebenga A."/>
            <person name="Aguilar-Osorio G."/>
            <person name="Amillis S."/>
            <person name="Uchima C.A."/>
            <person name="Anderluh G."/>
            <person name="Asadollahi M."/>
            <person name="Askin M."/>
            <person name="Barry K."/>
            <person name="Battaglia E."/>
            <person name="Bayram O."/>
            <person name="Benocci T."/>
            <person name="Braus-Stromeyer S.A."/>
            <person name="Caldana C."/>
            <person name="Canovas D."/>
            <person name="Cerqueira G.C."/>
            <person name="Chen F."/>
            <person name="Chen W."/>
            <person name="Choi C."/>
            <person name="Clum A."/>
            <person name="Dos Santos R.A."/>
            <person name="Damasio A.R."/>
            <person name="Diallinas G."/>
            <person name="Emri T."/>
            <person name="Fekete E."/>
            <person name="Flipphi M."/>
            <person name="Freyberg S."/>
            <person name="Gallo A."/>
            <person name="Gournas C."/>
            <person name="Habgood R."/>
            <person name="Hainaut M."/>
            <person name="Harispe M.L."/>
            <person name="Henrissat B."/>
            <person name="Hilden K.S."/>
            <person name="Hope R."/>
            <person name="Hossain A."/>
            <person name="Karabika E."/>
            <person name="Karaffa L."/>
            <person name="Karanyi Z."/>
            <person name="Krasevec N."/>
            <person name="Kuo A."/>
            <person name="Kusch H."/>
            <person name="LaButti K."/>
            <person name="Lagendijk E.L."/>
            <person name="Lapidus A."/>
            <person name="Levasseur A."/>
            <person name="Lindquist E."/>
            <person name="Lipzen A."/>
            <person name="Logrieco A.F."/>
            <person name="MacCabe A."/>
            <person name="Maekelae M.R."/>
            <person name="Malavazi I."/>
            <person name="Melin P."/>
            <person name="Meyer V."/>
            <person name="Mielnichuk N."/>
            <person name="Miskei M."/>
            <person name="Molnar A.P."/>
            <person name="Mule G."/>
            <person name="Ngan C.Y."/>
            <person name="Orejas M."/>
            <person name="Orosz E."/>
            <person name="Ouedraogo J.P."/>
            <person name="Overkamp K.M."/>
            <person name="Park H.-S."/>
            <person name="Perrone G."/>
            <person name="Piumi F."/>
            <person name="Punt P.J."/>
            <person name="Ram A.F."/>
            <person name="Ramon A."/>
            <person name="Rauscher S."/>
            <person name="Record E."/>
            <person name="Riano-Pachon D.M."/>
            <person name="Robert V."/>
            <person name="Roehrig J."/>
            <person name="Ruller R."/>
            <person name="Salamov A."/>
            <person name="Salih N.S."/>
            <person name="Samson R.A."/>
            <person name="Sandor E."/>
            <person name="Sanguinetti M."/>
            <person name="Schuetze T."/>
            <person name="Sepcic K."/>
            <person name="Shelest E."/>
            <person name="Sherlock G."/>
            <person name="Sophianopoulou V."/>
            <person name="Squina F.M."/>
            <person name="Sun H."/>
            <person name="Susca A."/>
            <person name="Todd R.B."/>
            <person name="Tsang A."/>
            <person name="Unkles S.E."/>
            <person name="van de Wiele N."/>
            <person name="van Rossen-Uffink D."/>
            <person name="Oliveira J.V."/>
            <person name="Vesth T.C."/>
            <person name="Visser J."/>
            <person name="Yu J.-H."/>
            <person name="Zhou M."/>
            <person name="Andersen M.R."/>
            <person name="Archer D.B."/>
            <person name="Baker S.E."/>
            <person name="Benoit I."/>
            <person name="Brakhage A.A."/>
            <person name="Braus G.H."/>
            <person name="Fischer R."/>
            <person name="Frisvad J.C."/>
            <person name="Goldman G.H."/>
            <person name="Houbraken J."/>
            <person name="Oakley B."/>
            <person name="Pocsi I."/>
            <person name="Scazzocchio C."/>
            <person name="Seiboth B."/>
            <person name="vanKuyk P.A."/>
            <person name="Wortman J."/>
            <person name="Dyer P.S."/>
            <person name="Grigoriev I.V."/>
        </authorList>
    </citation>
    <scope>NUCLEOTIDE SEQUENCE [LARGE SCALE GENOMIC DNA]</scope>
    <source>
        <strain evidence="2">DTO 134E9</strain>
    </source>
</reference>
<dbReference type="EMBL" id="KV878210">
    <property type="protein sequence ID" value="OJJ39641.1"/>
    <property type="molecule type" value="Genomic_DNA"/>
</dbReference>
<keyword evidence="2" id="KW-1185">Reference proteome</keyword>
<name>A0A1L9RXG0_ASPWE</name>
<evidence type="ECO:0000313" key="2">
    <source>
        <dbReference type="Proteomes" id="UP000184383"/>
    </source>
</evidence>
<protein>
    <submittedName>
        <fullName evidence="1">Uncharacterized protein</fullName>
    </submittedName>
</protein>
<organism evidence="1 2">
    <name type="scientific">Aspergillus wentii DTO 134E9</name>
    <dbReference type="NCBI Taxonomy" id="1073089"/>
    <lineage>
        <taxon>Eukaryota</taxon>
        <taxon>Fungi</taxon>
        <taxon>Dikarya</taxon>
        <taxon>Ascomycota</taxon>
        <taxon>Pezizomycotina</taxon>
        <taxon>Eurotiomycetes</taxon>
        <taxon>Eurotiomycetidae</taxon>
        <taxon>Eurotiales</taxon>
        <taxon>Aspergillaceae</taxon>
        <taxon>Aspergillus</taxon>
        <taxon>Aspergillus subgen. Cremei</taxon>
    </lineage>
</organism>
<dbReference type="GeneID" id="63747707"/>
<sequence>MTSVFLFCTADIPAKTINNFLTTITTAFDNLPIFTLICTPDQEHIDEWGTTPPIAPFTTGFKSTSDRDLRSYTRTRIEELKKTNSEGQLSPNWIAILDERSIHDSTVILQHCLAKSSWAIALQDAEVEYHVPGEADVDETEIWWKWRVKFTDAFQLFMSVDGGHGDCRVMSWYTRPEGYVDGVYDVNIARRIINGEIPE</sequence>
<dbReference type="RefSeq" id="XP_040693317.1">
    <property type="nucleotide sequence ID" value="XM_040831859.1"/>
</dbReference>
<proteinExistence type="predicted"/>
<dbReference type="OrthoDB" id="4456803at2759"/>
<accession>A0A1L9RXG0</accession>
<evidence type="ECO:0000313" key="1">
    <source>
        <dbReference type="EMBL" id="OJJ39641.1"/>
    </source>
</evidence>
<gene>
    <name evidence="1" type="ORF">ASPWEDRAFT_181017</name>
</gene>
<dbReference type="VEuPathDB" id="FungiDB:ASPWEDRAFT_181017"/>